<accession>A0A317MR06</accession>
<keyword evidence="1" id="KW-0378">Hydrolase</keyword>
<dbReference type="Gene3D" id="3.40.50.10890">
    <property type="match status" value="1"/>
</dbReference>
<dbReference type="GO" id="GO:0004521">
    <property type="term" value="F:RNA endonuclease activity"/>
    <property type="evidence" value="ECO:0007669"/>
    <property type="project" value="TreeGrafter"/>
</dbReference>
<dbReference type="InterPro" id="IPR036866">
    <property type="entry name" value="RibonucZ/Hydroxyglut_hydro"/>
</dbReference>
<comment type="caution">
    <text evidence="4">The sequence shown here is derived from an EMBL/GenBank/DDBJ whole genome shotgun (WGS) entry which is preliminary data.</text>
</comment>
<dbReference type="CDD" id="cd16295">
    <property type="entry name" value="TTHA0252-CPSF-like_MBL-fold"/>
    <property type="match status" value="1"/>
</dbReference>
<keyword evidence="5" id="KW-1185">Reference proteome</keyword>
<evidence type="ECO:0000259" key="2">
    <source>
        <dbReference type="SMART" id="SM00849"/>
    </source>
</evidence>
<feature type="domain" description="Metallo-beta-lactamase" evidence="2">
    <location>
        <begin position="13"/>
        <end position="236"/>
    </location>
</feature>
<name>A0A317MR06_9GAMM</name>
<evidence type="ECO:0000313" key="5">
    <source>
        <dbReference type="Proteomes" id="UP000246569"/>
    </source>
</evidence>
<reference evidence="4 5" key="1">
    <citation type="submission" date="2018-05" db="EMBL/GenBank/DDBJ databases">
        <title>Genomic Encyclopedia of Type Strains, Phase IV (KMG-IV): sequencing the most valuable type-strain genomes for metagenomic binning, comparative biology and taxonomic classification.</title>
        <authorList>
            <person name="Goeker M."/>
        </authorList>
    </citation>
    <scope>NUCLEOTIDE SEQUENCE [LARGE SCALE GENOMIC DNA]</scope>
    <source>
        <strain evidence="4 5">DSM 23606</strain>
    </source>
</reference>
<gene>
    <name evidence="4" type="ORF">C7443_112115</name>
</gene>
<dbReference type="OrthoDB" id="9803916at2"/>
<dbReference type="EMBL" id="QGTJ01000012">
    <property type="protein sequence ID" value="PWV59116.1"/>
    <property type="molecule type" value="Genomic_DNA"/>
</dbReference>
<dbReference type="Pfam" id="PF07521">
    <property type="entry name" value="RMMBL"/>
    <property type="match status" value="1"/>
</dbReference>
<sequence>MHLEFCGAAQEVTGSCHRLQLGGTQLLVDCGLFQGGRDADARNAEPFPFNAADIEAVVLTHAHLDHSGRLPLLVQRGFRGGIWCHPATADLVAIMLEDSAGIIEHETAVTNRKRERKGLPPVKPLYTRADAEAVLEHLRPLRFGETVEIADGVRLRLQDAGHILGSAIAELWLSEGKLQRKLVFSGDLGHRGAPILRDPTPIAEADLVIMESTYGDRCHRPWEDTWRELGEVFDADGQKGNILIPAFAVGRTQELLYVFARHYQDWRLERWHVFLDSPLAIKATAAYRRHLELYDSEACRVQRERGDPFVFPQLRMSESVEDSMALNQVRSGAIIIAGSGMCTGGRIKQHLKHNVWRRDCQLIIAGFQARGTLGRQLVDGARHIRLWGETIRVAARVHTIGGLSAHADRDGLLAWYRGFAAGPTLALVHGEPEAIASLADAVRGLALRVLCPQPGERIDLATVAPSH</sequence>
<evidence type="ECO:0000256" key="1">
    <source>
        <dbReference type="ARBA" id="ARBA00022801"/>
    </source>
</evidence>
<dbReference type="SMART" id="SM00849">
    <property type="entry name" value="Lactamase_B"/>
    <property type="match status" value="1"/>
</dbReference>
<dbReference type="SUPFAM" id="SSF56281">
    <property type="entry name" value="Metallo-hydrolase/oxidoreductase"/>
    <property type="match status" value="1"/>
</dbReference>
<dbReference type="SMART" id="SM01027">
    <property type="entry name" value="Beta-Casp"/>
    <property type="match status" value="1"/>
</dbReference>
<dbReference type="GO" id="GO:0016787">
    <property type="term" value="F:hydrolase activity"/>
    <property type="evidence" value="ECO:0007669"/>
    <property type="project" value="UniProtKB-KW"/>
</dbReference>
<dbReference type="RefSeq" id="WP_110019956.1">
    <property type="nucleotide sequence ID" value="NZ_QGTJ01000012.1"/>
</dbReference>
<feature type="domain" description="Beta-Casp" evidence="3">
    <location>
        <begin position="252"/>
        <end position="377"/>
    </location>
</feature>
<dbReference type="InterPro" id="IPR001279">
    <property type="entry name" value="Metallo-B-lactamas"/>
</dbReference>
<proteinExistence type="predicted"/>
<dbReference type="Pfam" id="PF00753">
    <property type="entry name" value="Lactamase_B"/>
    <property type="match status" value="1"/>
</dbReference>
<organism evidence="4 5">
    <name type="scientific">Plasticicumulans acidivorans</name>
    <dbReference type="NCBI Taxonomy" id="886464"/>
    <lineage>
        <taxon>Bacteria</taxon>
        <taxon>Pseudomonadati</taxon>
        <taxon>Pseudomonadota</taxon>
        <taxon>Gammaproteobacteria</taxon>
        <taxon>Candidatus Competibacteraceae</taxon>
        <taxon>Plasticicumulans</taxon>
    </lineage>
</organism>
<dbReference type="Proteomes" id="UP000246569">
    <property type="component" value="Unassembled WGS sequence"/>
</dbReference>
<dbReference type="PANTHER" id="PTHR11203:SF37">
    <property type="entry name" value="INTEGRATOR COMPLEX SUBUNIT 11"/>
    <property type="match status" value="1"/>
</dbReference>
<dbReference type="InterPro" id="IPR011108">
    <property type="entry name" value="RMMBL"/>
</dbReference>
<evidence type="ECO:0000313" key="4">
    <source>
        <dbReference type="EMBL" id="PWV59116.1"/>
    </source>
</evidence>
<dbReference type="InterPro" id="IPR022712">
    <property type="entry name" value="Beta_Casp"/>
</dbReference>
<dbReference type="InterPro" id="IPR050698">
    <property type="entry name" value="MBL"/>
</dbReference>
<dbReference type="Pfam" id="PF10996">
    <property type="entry name" value="Beta-Casp"/>
    <property type="match status" value="1"/>
</dbReference>
<dbReference type="Gene3D" id="3.60.15.10">
    <property type="entry name" value="Ribonuclease Z/Hydroxyacylglutathione hydrolase-like"/>
    <property type="match status" value="1"/>
</dbReference>
<evidence type="ECO:0000259" key="3">
    <source>
        <dbReference type="SMART" id="SM01027"/>
    </source>
</evidence>
<protein>
    <submittedName>
        <fullName evidence="4">Metallo-beta-lactamase family protein</fullName>
    </submittedName>
</protein>
<dbReference type="PANTHER" id="PTHR11203">
    <property type="entry name" value="CLEAVAGE AND POLYADENYLATION SPECIFICITY FACTOR FAMILY MEMBER"/>
    <property type="match status" value="1"/>
</dbReference>
<dbReference type="AlphaFoldDB" id="A0A317MR06"/>